<accession>A0ABT5U828</accession>
<reference evidence="5 6" key="1">
    <citation type="submission" date="2022-11" db="EMBL/GenBank/DDBJ databases">
        <title>Spartinivicinus poritis sp. nov., isolated from scleractinian coral Porites lutea.</title>
        <authorList>
            <person name="Zhang G."/>
            <person name="Cai L."/>
            <person name="Wei Q."/>
        </authorList>
    </citation>
    <scope>NUCLEOTIDE SEQUENCE [LARGE SCALE GENOMIC DNA]</scope>
    <source>
        <strain evidence="5 6">A2-2</strain>
    </source>
</reference>
<keyword evidence="6" id="KW-1185">Reference proteome</keyword>
<evidence type="ECO:0000256" key="2">
    <source>
        <dbReference type="ARBA" id="ARBA00022741"/>
    </source>
</evidence>
<evidence type="ECO:0000256" key="1">
    <source>
        <dbReference type="ARBA" id="ARBA00010638"/>
    </source>
</evidence>
<dbReference type="EC" id="6.3.3.2" evidence="4"/>
<comment type="cofactor">
    <cofactor evidence="4">
        <name>Mg(2+)</name>
        <dbReference type="ChEBI" id="CHEBI:18420"/>
    </cofactor>
</comment>
<dbReference type="InterPro" id="IPR024185">
    <property type="entry name" value="FTHF_cligase-like_sf"/>
</dbReference>
<evidence type="ECO:0000313" key="5">
    <source>
        <dbReference type="EMBL" id="MDE1462529.1"/>
    </source>
</evidence>
<comment type="similarity">
    <text evidence="1 4">Belongs to the 5-formyltetrahydrofolate cyclo-ligase family.</text>
</comment>
<dbReference type="Gene3D" id="3.40.50.10420">
    <property type="entry name" value="NagB/RpiA/CoA transferase-like"/>
    <property type="match status" value="1"/>
</dbReference>
<dbReference type="Pfam" id="PF01812">
    <property type="entry name" value="5-FTHF_cyc-lig"/>
    <property type="match status" value="1"/>
</dbReference>
<dbReference type="PANTHER" id="PTHR23407">
    <property type="entry name" value="ATPASE INHIBITOR/5-FORMYLTETRAHYDROFOLATE CYCLO-LIGASE"/>
    <property type="match status" value="1"/>
</dbReference>
<comment type="caution">
    <text evidence="5">The sequence shown here is derived from an EMBL/GenBank/DDBJ whole genome shotgun (WGS) entry which is preliminary data.</text>
</comment>
<dbReference type="NCBIfam" id="TIGR02727">
    <property type="entry name" value="MTHFS_bact"/>
    <property type="match status" value="1"/>
</dbReference>
<dbReference type="InterPro" id="IPR002698">
    <property type="entry name" value="FTHF_cligase"/>
</dbReference>
<evidence type="ECO:0000313" key="6">
    <source>
        <dbReference type="Proteomes" id="UP001528823"/>
    </source>
</evidence>
<dbReference type="SUPFAM" id="SSF100950">
    <property type="entry name" value="NagB/RpiA/CoA transferase-like"/>
    <property type="match status" value="1"/>
</dbReference>
<keyword evidence="2 4" id="KW-0547">Nucleotide-binding</keyword>
<dbReference type="InterPro" id="IPR037171">
    <property type="entry name" value="NagB/RpiA_transferase-like"/>
</dbReference>
<dbReference type="EMBL" id="JAPMOU010000011">
    <property type="protein sequence ID" value="MDE1462529.1"/>
    <property type="molecule type" value="Genomic_DNA"/>
</dbReference>
<keyword evidence="4" id="KW-0460">Magnesium</keyword>
<comment type="catalytic activity">
    <reaction evidence="4">
        <text>(6S)-5-formyl-5,6,7,8-tetrahydrofolate + ATP = (6R)-5,10-methenyltetrahydrofolate + ADP + phosphate</text>
        <dbReference type="Rhea" id="RHEA:10488"/>
        <dbReference type="ChEBI" id="CHEBI:30616"/>
        <dbReference type="ChEBI" id="CHEBI:43474"/>
        <dbReference type="ChEBI" id="CHEBI:57455"/>
        <dbReference type="ChEBI" id="CHEBI:57457"/>
        <dbReference type="ChEBI" id="CHEBI:456216"/>
        <dbReference type="EC" id="6.3.3.2"/>
    </reaction>
</comment>
<organism evidence="5 6">
    <name type="scientific">Spartinivicinus poritis</name>
    <dbReference type="NCBI Taxonomy" id="2994640"/>
    <lineage>
        <taxon>Bacteria</taxon>
        <taxon>Pseudomonadati</taxon>
        <taxon>Pseudomonadota</taxon>
        <taxon>Gammaproteobacteria</taxon>
        <taxon>Oceanospirillales</taxon>
        <taxon>Zooshikellaceae</taxon>
        <taxon>Spartinivicinus</taxon>
    </lineage>
</organism>
<dbReference type="RefSeq" id="WP_274688884.1">
    <property type="nucleotide sequence ID" value="NZ_JAPMOU010000011.1"/>
</dbReference>
<protein>
    <recommendedName>
        <fullName evidence="4">5-formyltetrahydrofolate cyclo-ligase</fullName>
        <ecNumber evidence="4">6.3.3.2</ecNumber>
    </recommendedName>
</protein>
<dbReference type="GO" id="GO:0030272">
    <property type="term" value="F:5-formyltetrahydrofolate cyclo-ligase activity"/>
    <property type="evidence" value="ECO:0007669"/>
    <property type="project" value="UniProtKB-EC"/>
</dbReference>
<keyword evidence="3 4" id="KW-0067">ATP-binding</keyword>
<evidence type="ECO:0000256" key="3">
    <source>
        <dbReference type="ARBA" id="ARBA00022840"/>
    </source>
</evidence>
<dbReference type="PANTHER" id="PTHR23407:SF1">
    <property type="entry name" value="5-FORMYLTETRAHYDROFOLATE CYCLO-LIGASE"/>
    <property type="match status" value="1"/>
</dbReference>
<proteinExistence type="inferred from homology"/>
<keyword evidence="5" id="KW-0436">Ligase</keyword>
<dbReference type="Proteomes" id="UP001528823">
    <property type="component" value="Unassembled WGS sequence"/>
</dbReference>
<gene>
    <name evidence="5" type="ORF">ORQ98_11155</name>
</gene>
<evidence type="ECO:0000256" key="4">
    <source>
        <dbReference type="RuleBase" id="RU361279"/>
    </source>
</evidence>
<dbReference type="PIRSF" id="PIRSF006806">
    <property type="entry name" value="FTHF_cligase"/>
    <property type="match status" value="1"/>
</dbReference>
<name>A0ABT5U828_9GAMM</name>
<keyword evidence="4" id="KW-0479">Metal-binding</keyword>
<sequence length="223" mass="25572">MPEVKNNRILLADNERQPSLLINNPVNPQQRKQLRATLRQARRALTCQQQQLASQRLLKVLLSRPEFLKAKHIAVYLANDGEIDPMQIIEAAWAMNKHCYLPVLHPIYHNRLWFLRFRPTTKLAPNRFNILEPTVRAGHLKSAWAMDLVLLPLVGFDQYGGRLGMGGGFYDRTFEFIVKNPLKPRPKLVGLAHECQRVDKLPTASWDIPLTGIASDSKYYTAK</sequence>